<keyword evidence="5" id="KW-0863">Zinc-finger</keyword>
<dbReference type="InterPro" id="IPR017921">
    <property type="entry name" value="Znf_CTCHY"/>
</dbReference>
<dbReference type="PANTHER" id="PTHR13493:SF3">
    <property type="entry name" value="RRNA N6-ADENOSINE-METHYLTRANSFERASE ZCCHC4"/>
    <property type="match status" value="1"/>
</dbReference>
<reference evidence="9" key="1">
    <citation type="submission" date="2024-02" db="UniProtKB">
        <authorList>
            <consortium name="WormBaseParasite"/>
        </authorList>
    </citation>
    <scope>IDENTIFICATION</scope>
</reference>
<dbReference type="PROSITE" id="PS51270">
    <property type="entry name" value="ZF_CTCHY"/>
    <property type="match status" value="1"/>
</dbReference>
<evidence type="ECO:0000313" key="8">
    <source>
        <dbReference type="Proteomes" id="UP000887575"/>
    </source>
</evidence>
<feature type="compositionally biased region" description="Basic and acidic residues" evidence="6">
    <location>
        <begin position="456"/>
        <end position="465"/>
    </location>
</feature>
<evidence type="ECO:0000256" key="2">
    <source>
        <dbReference type="ARBA" id="ARBA00022490"/>
    </source>
</evidence>
<organism evidence="8 9">
    <name type="scientific">Mesorhabditis belari</name>
    <dbReference type="NCBI Taxonomy" id="2138241"/>
    <lineage>
        <taxon>Eukaryota</taxon>
        <taxon>Metazoa</taxon>
        <taxon>Ecdysozoa</taxon>
        <taxon>Nematoda</taxon>
        <taxon>Chromadorea</taxon>
        <taxon>Rhabditida</taxon>
        <taxon>Rhabditina</taxon>
        <taxon>Rhabditomorpha</taxon>
        <taxon>Rhabditoidea</taxon>
        <taxon>Rhabditidae</taxon>
        <taxon>Mesorhabditinae</taxon>
        <taxon>Mesorhabditis</taxon>
    </lineage>
</organism>
<keyword evidence="5" id="KW-0479">Metal-binding</keyword>
<dbReference type="InterPro" id="IPR041370">
    <property type="entry name" value="Mlase_EEF1AKMT1/ZCCHC4"/>
</dbReference>
<evidence type="ECO:0000256" key="6">
    <source>
        <dbReference type="SAM" id="MobiDB-lite"/>
    </source>
</evidence>
<feature type="region of interest" description="Disordered" evidence="6">
    <location>
        <begin position="1"/>
        <end position="36"/>
    </location>
</feature>
<protein>
    <submittedName>
        <fullName evidence="9">CTCHY-type domain-containing protein</fullName>
    </submittedName>
</protein>
<keyword evidence="5" id="KW-0862">Zinc</keyword>
<dbReference type="AlphaFoldDB" id="A0AAF3FGC8"/>
<dbReference type="PROSITE" id="PS50216">
    <property type="entry name" value="DHHC"/>
    <property type="match status" value="1"/>
</dbReference>
<accession>A0AAF3FGC8</accession>
<dbReference type="Pfam" id="PF10237">
    <property type="entry name" value="N6-adenineMlase"/>
    <property type="match status" value="1"/>
</dbReference>
<keyword evidence="3" id="KW-0489">Methyltransferase</keyword>
<evidence type="ECO:0000256" key="5">
    <source>
        <dbReference type="PROSITE-ProRule" id="PRU00965"/>
    </source>
</evidence>
<dbReference type="GO" id="GO:0008988">
    <property type="term" value="F:rRNA (adenine-N6-)-methyltransferase activity"/>
    <property type="evidence" value="ECO:0007669"/>
    <property type="project" value="InterPro"/>
</dbReference>
<dbReference type="InterPro" id="IPR039846">
    <property type="entry name" value="ZCCHC4"/>
</dbReference>
<name>A0AAF3FGC8_9BILA</name>
<keyword evidence="4" id="KW-0808">Transferase</keyword>
<dbReference type="GO" id="GO:0008270">
    <property type="term" value="F:zinc ion binding"/>
    <property type="evidence" value="ECO:0007669"/>
    <property type="project" value="UniProtKB-KW"/>
</dbReference>
<keyword evidence="8" id="KW-1185">Reference proteome</keyword>
<dbReference type="PANTHER" id="PTHR13493">
    <property type="entry name" value="ZINC FINGER CCHC DOMAIN-CONTAINING"/>
    <property type="match status" value="1"/>
</dbReference>
<comment type="subcellular location">
    <subcellularLocation>
        <location evidence="1">Cytoplasm</location>
    </subcellularLocation>
</comment>
<evidence type="ECO:0000256" key="4">
    <source>
        <dbReference type="ARBA" id="ARBA00022679"/>
    </source>
</evidence>
<evidence type="ECO:0000256" key="3">
    <source>
        <dbReference type="ARBA" id="ARBA00022603"/>
    </source>
</evidence>
<dbReference type="GO" id="GO:0005737">
    <property type="term" value="C:cytoplasm"/>
    <property type="evidence" value="ECO:0007669"/>
    <property type="project" value="UniProtKB-SubCell"/>
</dbReference>
<keyword evidence="2" id="KW-0963">Cytoplasm</keyword>
<dbReference type="WBParaSite" id="MBELARI_LOCUS5884">
    <property type="protein sequence ID" value="MBELARI_LOCUS5884"/>
    <property type="gene ID" value="MBELARI_LOCUS5884"/>
</dbReference>
<evidence type="ECO:0000313" key="9">
    <source>
        <dbReference type="WBParaSite" id="MBELARI_LOCUS5884"/>
    </source>
</evidence>
<feature type="domain" description="CTCHY-type" evidence="7">
    <location>
        <begin position="372"/>
        <end position="433"/>
    </location>
</feature>
<feature type="compositionally biased region" description="Basic residues" evidence="6">
    <location>
        <begin position="1"/>
        <end position="26"/>
    </location>
</feature>
<feature type="region of interest" description="Disordered" evidence="6">
    <location>
        <begin position="440"/>
        <end position="465"/>
    </location>
</feature>
<feature type="compositionally biased region" description="Basic and acidic residues" evidence="6">
    <location>
        <begin position="27"/>
        <end position="36"/>
    </location>
</feature>
<sequence length="465" mass="53916">MAAKYKNGRKQTPKMKRPNKGKIFKKRWPENKEKSSALRKRGNFAFLDTPEGAQTVQCSHGPCLFFGQTENGEISHRFFACAVYRDNPEKCPFKEEADETGALLNPENLPPKKKKQKLLYNNVNKRLQAIPKDKKIVWCKECLSVFPGTHEHADCQFIKRSIVKTPSKLLETLKDGKGEAQYFFSDESTGVLQEIIASLDIDSILFIGCPTLMEMFRAEKSEKQLFLLDVDKRYGAFYKKNQFAQYSLLTHHFYDRLSKKRFTDFLQNSGKLLVICDPPFAVLVEPMVRSLDLIKEEFISSTAESNPAKGFYSILVLPLYVGKRVLHAYKDFAVHDYRVTYSNHRAFSKPNRTSVRFFTNIPLQKIDLKGHDGYKFCDYCEFWVHDTNKHCFMCMKCTSLDGTPYKHCAPCMRCVKQSYRHCHKCERCHLPGRCANTTNPNAAKEFENDEDEESEERYFDVDEEE</sequence>
<evidence type="ECO:0000256" key="1">
    <source>
        <dbReference type="ARBA" id="ARBA00004496"/>
    </source>
</evidence>
<proteinExistence type="predicted"/>
<dbReference type="Proteomes" id="UP000887575">
    <property type="component" value="Unassembled WGS sequence"/>
</dbReference>
<evidence type="ECO:0000259" key="7">
    <source>
        <dbReference type="PROSITE" id="PS51270"/>
    </source>
</evidence>
<dbReference type="GO" id="GO:0005730">
    <property type="term" value="C:nucleolus"/>
    <property type="evidence" value="ECO:0007669"/>
    <property type="project" value="TreeGrafter"/>
</dbReference>